<reference evidence="2 3" key="1">
    <citation type="submission" date="2019-09" db="EMBL/GenBank/DDBJ databases">
        <title>Genome Sequences of Streptomyces kaniharaensis ATCC 21070.</title>
        <authorList>
            <person name="Zhu W."/>
            <person name="De Crecy-Lagard V."/>
            <person name="Richards N.G."/>
        </authorList>
    </citation>
    <scope>NUCLEOTIDE SEQUENCE [LARGE SCALE GENOMIC DNA]</scope>
    <source>
        <strain evidence="2 3">SF-557</strain>
    </source>
</reference>
<gene>
    <name evidence="2" type="ORF">F7Q99_11040</name>
</gene>
<proteinExistence type="predicted"/>
<organism evidence="2 3">
    <name type="scientific">Streptomyces kaniharaensis</name>
    <dbReference type="NCBI Taxonomy" id="212423"/>
    <lineage>
        <taxon>Bacteria</taxon>
        <taxon>Bacillati</taxon>
        <taxon>Actinomycetota</taxon>
        <taxon>Actinomycetes</taxon>
        <taxon>Kitasatosporales</taxon>
        <taxon>Streptomycetaceae</taxon>
        <taxon>Streptomyces</taxon>
    </lineage>
</organism>
<keyword evidence="1" id="KW-0812">Transmembrane</keyword>
<keyword evidence="1" id="KW-0472">Membrane</keyword>
<comment type="caution">
    <text evidence="2">The sequence shown here is derived from an EMBL/GenBank/DDBJ whole genome shotgun (WGS) entry which is preliminary data.</text>
</comment>
<dbReference type="Proteomes" id="UP000450000">
    <property type="component" value="Unassembled WGS sequence"/>
</dbReference>
<keyword evidence="1" id="KW-1133">Transmembrane helix</keyword>
<evidence type="ECO:0000313" key="3">
    <source>
        <dbReference type="Proteomes" id="UP000450000"/>
    </source>
</evidence>
<protein>
    <submittedName>
        <fullName evidence="2">Uncharacterized protein</fullName>
    </submittedName>
</protein>
<sequence>MSSQSADRGDAYVRAGAIVFGVGALATLVTFVPLFLHLTPLPTAAYWLSMLMPAGFLSALTGLFLNARDQRRRVESAGS</sequence>
<feature type="transmembrane region" description="Helical" evidence="1">
    <location>
        <begin position="12"/>
        <end position="38"/>
    </location>
</feature>
<evidence type="ECO:0000256" key="1">
    <source>
        <dbReference type="SAM" id="Phobius"/>
    </source>
</evidence>
<dbReference type="RefSeq" id="WP_326846528.1">
    <property type="nucleotide sequence ID" value="NZ_WBOF01000001.1"/>
</dbReference>
<dbReference type="EMBL" id="WBOF01000001">
    <property type="protein sequence ID" value="MQS12813.1"/>
    <property type="molecule type" value="Genomic_DNA"/>
</dbReference>
<accession>A0A6N7KT81</accession>
<evidence type="ECO:0000313" key="2">
    <source>
        <dbReference type="EMBL" id="MQS12813.1"/>
    </source>
</evidence>
<feature type="transmembrane region" description="Helical" evidence="1">
    <location>
        <begin position="44"/>
        <end position="65"/>
    </location>
</feature>
<dbReference type="AlphaFoldDB" id="A0A6N7KT81"/>
<name>A0A6N7KT81_9ACTN</name>
<keyword evidence="3" id="KW-1185">Reference proteome</keyword>